<comment type="subcellular location">
    <subcellularLocation>
        <location evidence="4">Nucleus</location>
    </subcellularLocation>
</comment>
<feature type="compositionally biased region" description="Basic and acidic residues" evidence="5">
    <location>
        <begin position="10"/>
        <end position="32"/>
    </location>
</feature>
<feature type="DNA-binding region" description="Homeobox" evidence="4">
    <location>
        <begin position="175"/>
        <end position="237"/>
    </location>
</feature>
<dbReference type="AlphaFoldDB" id="G4XIJ7"/>
<proteinExistence type="evidence at transcript level"/>
<dbReference type="Gene3D" id="1.10.10.60">
    <property type="entry name" value="Homeodomain-like"/>
    <property type="match status" value="1"/>
</dbReference>
<dbReference type="GO" id="GO:0000978">
    <property type="term" value="F:RNA polymerase II cis-regulatory region sequence-specific DNA binding"/>
    <property type="evidence" value="ECO:0007669"/>
    <property type="project" value="TreeGrafter"/>
</dbReference>
<dbReference type="EMBL" id="JF819724">
    <property type="protein sequence ID" value="AEP44002.1"/>
    <property type="molecule type" value="mRNA"/>
</dbReference>
<dbReference type="InterPro" id="IPR031701">
    <property type="entry name" value="SIX1_SD"/>
</dbReference>
<dbReference type="InterPro" id="IPR001356">
    <property type="entry name" value="HD"/>
</dbReference>
<evidence type="ECO:0000256" key="5">
    <source>
        <dbReference type="SAM" id="MobiDB-lite"/>
    </source>
</evidence>
<keyword evidence="1 4" id="KW-0238">DNA-binding</keyword>
<evidence type="ECO:0000256" key="1">
    <source>
        <dbReference type="ARBA" id="ARBA00023125"/>
    </source>
</evidence>
<evidence type="ECO:0000259" key="6">
    <source>
        <dbReference type="PROSITE" id="PS50071"/>
    </source>
</evidence>
<name>G4XIJ7_CRASO</name>
<accession>G4XIJ7</accession>
<dbReference type="InterPro" id="IPR017970">
    <property type="entry name" value="Homeobox_CS"/>
</dbReference>
<dbReference type="GO" id="GO:0000981">
    <property type="term" value="F:DNA-binding transcription factor activity, RNA polymerase II-specific"/>
    <property type="evidence" value="ECO:0007669"/>
    <property type="project" value="InterPro"/>
</dbReference>
<dbReference type="Pfam" id="PF16878">
    <property type="entry name" value="SIX1_SD"/>
    <property type="match status" value="1"/>
</dbReference>
<evidence type="ECO:0000256" key="2">
    <source>
        <dbReference type="ARBA" id="ARBA00023155"/>
    </source>
</evidence>
<evidence type="ECO:0000256" key="3">
    <source>
        <dbReference type="ARBA" id="ARBA00023242"/>
    </source>
</evidence>
<feature type="region of interest" description="Disordered" evidence="5">
    <location>
        <begin position="1"/>
        <end position="32"/>
    </location>
</feature>
<dbReference type="InterPro" id="IPR008422">
    <property type="entry name" value="KN_HD"/>
</dbReference>
<reference evidence="7" key="1">
    <citation type="submission" date="2011-04" db="EMBL/GenBank/DDBJ databases">
        <title>Regulatory role of Pou and Six homeodomain transcription factors in sensory and nerve functions in hydrozoan jellyfish Craspedacusta sowerbyi.</title>
        <authorList>
            <person name="Hroudova M."/>
            <person name="Vojta P."/>
            <person name="Strnad H."/>
            <person name="Krejcik Z."/>
            <person name="Ridl J."/>
            <person name="Paces J."/>
            <person name="Vlcek C."/>
            <person name="Paces V."/>
        </authorList>
    </citation>
    <scope>NUCLEOTIDE SEQUENCE</scope>
</reference>
<evidence type="ECO:0000256" key="4">
    <source>
        <dbReference type="PROSITE-ProRule" id="PRU00108"/>
    </source>
</evidence>
<evidence type="ECO:0000313" key="7">
    <source>
        <dbReference type="EMBL" id="AEP44002.1"/>
    </source>
</evidence>
<dbReference type="CDD" id="cd00086">
    <property type="entry name" value="homeodomain"/>
    <property type="match status" value="1"/>
</dbReference>
<dbReference type="PANTHER" id="PTHR10390">
    <property type="entry name" value="HOMEOBOX PROTEIN SIX"/>
    <property type="match status" value="1"/>
</dbReference>
<dbReference type="InterPro" id="IPR009057">
    <property type="entry name" value="Homeodomain-like_sf"/>
</dbReference>
<organism evidence="7">
    <name type="scientific">Craspedacusta sowerbii</name>
    <name type="common">Freshwater jellyfish</name>
    <dbReference type="NCBI Taxonomy" id="128124"/>
    <lineage>
        <taxon>Eukaryota</taxon>
        <taxon>Metazoa</taxon>
        <taxon>Cnidaria</taxon>
        <taxon>Hydrozoa</taxon>
        <taxon>Trachylinae</taxon>
        <taxon>Limnomedusae</taxon>
        <taxon>Olindiidae</taxon>
        <taxon>Craspedacusta</taxon>
    </lineage>
</organism>
<dbReference type="PROSITE" id="PS50071">
    <property type="entry name" value="HOMEOBOX_2"/>
    <property type="match status" value="1"/>
</dbReference>
<dbReference type="SUPFAM" id="SSF46689">
    <property type="entry name" value="Homeodomain-like"/>
    <property type="match status" value="1"/>
</dbReference>
<keyword evidence="3 4" id="KW-0539">Nucleus</keyword>
<dbReference type="GO" id="GO:0005634">
    <property type="term" value="C:nucleus"/>
    <property type="evidence" value="ECO:0007669"/>
    <property type="project" value="UniProtKB-SubCell"/>
</dbReference>
<keyword evidence="2 4" id="KW-0371">Homeobox</keyword>
<gene>
    <name evidence="7" type="primary">Six-X</name>
</gene>
<dbReference type="SMART" id="SM00389">
    <property type="entry name" value="HOX"/>
    <property type="match status" value="1"/>
</dbReference>
<dbReference type="GO" id="GO:0005667">
    <property type="term" value="C:transcription regulator complex"/>
    <property type="evidence" value="ECO:0007669"/>
    <property type="project" value="TreeGrafter"/>
</dbReference>
<dbReference type="PROSITE" id="PS00027">
    <property type="entry name" value="HOMEOBOX_1"/>
    <property type="match status" value="1"/>
</dbReference>
<protein>
    <submittedName>
        <fullName evidence="7">Sine oculis-like transcription factor</fullName>
    </submittedName>
</protein>
<dbReference type="PANTHER" id="PTHR10390:SF33">
    <property type="entry name" value="PROTEIN OPTIX"/>
    <property type="match status" value="1"/>
</dbReference>
<sequence length="422" mass="47178">MATANADAAQRPKEIAHADLQDEKRSPGFHPEKRSFDRLQILLQLWKEKNRSSHATLHDNYLVGVASEVCSLLLQTNSFDALAIFLDRLPDKNVYRQDEIILRAKVHLALRQGDTTAVYRLIKDGSFVDGEDLIKVWDDALYMDEERRLGKPLTPLIRFRLRKRNPPPSSICPQGARRTNSLPREATSVLKSWLHCHAADPYPSALEKQELARLSGLSGGQVKTWFANARRRSKKVELRGASPPTTDHARSLCSNDPIEFQKSTSSNAFAFRPTGSTNEFLSGYESDTFSYMHGFFHDPESSLFHHPDHFHGSSQLQLHAHQPSAFHSRHLYPSLGCPFVASAHMGLFQHPSSSSGLFVESLACPSSLPSNFSSCDAMRLHRIPHCPSENVCLNAAKVLVNLSTGRGYFHPSIPSGHAVRPF</sequence>
<feature type="domain" description="Homeobox" evidence="6">
    <location>
        <begin position="173"/>
        <end position="236"/>
    </location>
</feature>
<dbReference type="Pfam" id="PF05920">
    <property type="entry name" value="Homeobox_KN"/>
    <property type="match status" value="1"/>
</dbReference>